<accession>A0A8H5BCZ2</accession>
<evidence type="ECO:0000256" key="1">
    <source>
        <dbReference type="SAM" id="SignalP"/>
    </source>
</evidence>
<name>A0A8H5BCZ2_9AGAR</name>
<dbReference type="InterPro" id="IPR008928">
    <property type="entry name" value="6-hairpin_glycosidase_sf"/>
</dbReference>
<feature type="signal peptide" evidence="1">
    <location>
        <begin position="1"/>
        <end position="22"/>
    </location>
</feature>
<evidence type="ECO:0008006" key="4">
    <source>
        <dbReference type="Google" id="ProtNLM"/>
    </source>
</evidence>
<dbReference type="InterPro" id="IPR005198">
    <property type="entry name" value="Glyco_hydro_76"/>
</dbReference>
<dbReference type="GO" id="GO:0005975">
    <property type="term" value="P:carbohydrate metabolic process"/>
    <property type="evidence" value="ECO:0007669"/>
    <property type="project" value="InterPro"/>
</dbReference>
<gene>
    <name evidence="2" type="ORF">D9619_001807</name>
</gene>
<dbReference type="Proteomes" id="UP000567179">
    <property type="component" value="Unassembled WGS sequence"/>
</dbReference>
<dbReference type="InterPro" id="IPR053169">
    <property type="entry name" value="MUG_Protein"/>
</dbReference>
<keyword evidence="1" id="KW-0732">Signal</keyword>
<dbReference type="Pfam" id="PF03663">
    <property type="entry name" value="Glyco_hydro_76"/>
    <property type="match status" value="1"/>
</dbReference>
<dbReference type="PANTHER" id="PTHR47791">
    <property type="entry name" value="MEIOTICALLY UP-REGULATED GENE 191 PROTEIN"/>
    <property type="match status" value="1"/>
</dbReference>
<reference evidence="2 3" key="1">
    <citation type="journal article" date="2020" name="ISME J.">
        <title>Uncovering the hidden diversity of litter-decomposition mechanisms in mushroom-forming fungi.</title>
        <authorList>
            <person name="Floudas D."/>
            <person name="Bentzer J."/>
            <person name="Ahren D."/>
            <person name="Johansson T."/>
            <person name="Persson P."/>
            <person name="Tunlid A."/>
        </authorList>
    </citation>
    <scope>NUCLEOTIDE SEQUENCE [LARGE SCALE GENOMIC DNA]</scope>
    <source>
        <strain evidence="2 3">CBS 101986</strain>
    </source>
</reference>
<evidence type="ECO:0000313" key="2">
    <source>
        <dbReference type="EMBL" id="KAF5320934.1"/>
    </source>
</evidence>
<keyword evidence="3" id="KW-1185">Reference proteome</keyword>
<organism evidence="2 3">
    <name type="scientific">Psilocybe cf. subviscida</name>
    <dbReference type="NCBI Taxonomy" id="2480587"/>
    <lineage>
        <taxon>Eukaryota</taxon>
        <taxon>Fungi</taxon>
        <taxon>Dikarya</taxon>
        <taxon>Basidiomycota</taxon>
        <taxon>Agaricomycotina</taxon>
        <taxon>Agaricomycetes</taxon>
        <taxon>Agaricomycetidae</taxon>
        <taxon>Agaricales</taxon>
        <taxon>Agaricineae</taxon>
        <taxon>Strophariaceae</taxon>
        <taxon>Psilocybe</taxon>
    </lineage>
</organism>
<dbReference type="AlphaFoldDB" id="A0A8H5BCZ2"/>
<protein>
    <recommendedName>
        <fullName evidence="4">Glycoside hydrolase family 76 protein</fullName>
    </recommendedName>
</protein>
<dbReference type="Gene3D" id="1.50.10.20">
    <property type="match status" value="1"/>
</dbReference>
<dbReference type="EMBL" id="JAACJJ010000028">
    <property type="protein sequence ID" value="KAF5320934.1"/>
    <property type="molecule type" value="Genomic_DNA"/>
</dbReference>
<evidence type="ECO:0000313" key="3">
    <source>
        <dbReference type="Proteomes" id="UP000567179"/>
    </source>
</evidence>
<dbReference type="OrthoDB" id="9984024at2759"/>
<feature type="chain" id="PRO_5034670005" description="Glycoside hydrolase family 76 protein" evidence="1">
    <location>
        <begin position="23"/>
        <end position="368"/>
    </location>
</feature>
<dbReference type="PANTHER" id="PTHR47791:SF3">
    <property type="entry name" value="MEIOTICALLY UP-REGULATED GENE 191 PROTEIN"/>
    <property type="match status" value="1"/>
</dbReference>
<dbReference type="SUPFAM" id="SSF48208">
    <property type="entry name" value="Six-hairpin glycosidases"/>
    <property type="match status" value="1"/>
</dbReference>
<comment type="caution">
    <text evidence="2">The sequence shown here is derived from an EMBL/GenBank/DDBJ whole genome shotgun (WGS) entry which is preliminary data.</text>
</comment>
<proteinExistence type="predicted"/>
<sequence>MLLSAKFSIIATGLIFLPTTIGAQCAATLNTAVSVATRLQSHYYNSANGQYNGGSLWTDANTLEDIHNLMLATGTDQWSTLADSSFIGKSALNPATNWASLLGGSNDDSGWVVLALWKIADYKASRGLSNSAYLNAATTIYDIIVGQWDGTCGGGVWWSTAHTYKNAITNELFLLLSASGYLRTGQSAFLSNAQLAWSWISKSGMRNSQGLFNDGLDSSTCSNNGQGVIASGLAALYASTKNATLLDQAEITLDATIAHLTAGTSILKESCDDALSGGPVCNQDQQIFKGIWTKHLQYYLDNAGAARVGKYKAFLQSQTSAVLHFGTNADNDVGSVWYAPDQGGSIFTPKTSASGLAAHIAAAKYGPC</sequence>